<dbReference type="Proteomes" id="UP000236737">
    <property type="component" value="Unassembled WGS sequence"/>
</dbReference>
<gene>
    <name evidence="2" type="ORF">SAMN04488130_102137</name>
</gene>
<proteinExistence type="predicted"/>
<reference evidence="3" key="1">
    <citation type="submission" date="2016-10" db="EMBL/GenBank/DDBJ databases">
        <authorList>
            <person name="Varghese N."/>
            <person name="Submissions S."/>
        </authorList>
    </citation>
    <scope>NUCLEOTIDE SEQUENCE [LARGE SCALE GENOMIC DNA]</scope>
    <source>
        <strain evidence="3">CGMCC 1.9230</strain>
    </source>
</reference>
<feature type="domain" description="ATPase AAA-type core" evidence="1">
    <location>
        <begin position="22"/>
        <end position="333"/>
    </location>
</feature>
<dbReference type="InterPro" id="IPR027417">
    <property type="entry name" value="P-loop_NTPase"/>
</dbReference>
<dbReference type="PANTHER" id="PTHR43581:SF4">
    <property type="entry name" value="ATP_GTP PHOSPHATASE"/>
    <property type="match status" value="1"/>
</dbReference>
<evidence type="ECO:0000259" key="1">
    <source>
        <dbReference type="Pfam" id="PF13304"/>
    </source>
</evidence>
<accession>A0A1H5U7E7</accession>
<dbReference type="Pfam" id="PF13304">
    <property type="entry name" value="AAA_21"/>
    <property type="match status" value="1"/>
</dbReference>
<dbReference type="InterPro" id="IPR051396">
    <property type="entry name" value="Bact_Antivir_Def_Nuclease"/>
</dbReference>
<name>A0A1H5U7E7_9FLAO</name>
<evidence type="ECO:0000313" key="2">
    <source>
        <dbReference type="EMBL" id="SEF70964.1"/>
    </source>
</evidence>
<dbReference type="Gene3D" id="3.40.50.300">
    <property type="entry name" value="P-loop containing nucleotide triphosphate hydrolases"/>
    <property type="match status" value="1"/>
</dbReference>
<sequence length="415" mass="48540">MEYIYIENFGGIKKMDFEFNSINILIGPQGSGKSITVKLLYFFKNFTNEIVKSIESQESKRDLDKKQKDTFITFFPKESWSKDDFAVSYKFNEVEIFIKKTNNKLFFDYSDNLKKIQNKGKKIYNDEKLKLSENRKIPSFRIKREINEKIQNCIKNDLGDIATYDQFFIPAGRSFFANIQNSIFSFLSDNRSLDPFLIEFGSFYETFKSFYNDILTDGKSDKEFDELISQVLNSNYIREKEKDFLVHKDSRKVNLTNASSGQQETLPLMIILKALNYINSRGSGFTLYIEEPEAHLFPTAQKRIIQLLSRTFNNNTNKKFQIFVTTHSPYVLSSFNNLIYAGNFSEKTELVAKIVPTKEQLKSEYFRVYSIKNNEKIDLMNNENNLISQSILDSVSEEISLEFDKLLDIEFNDEL</sequence>
<dbReference type="GO" id="GO:0016887">
    <property type="term" value="F:ATP hydrolysis activity"/>
    <property type="evidence" value="ECO:0007669"/>
    <property type="project" value="InterPro"/>
</dbReference>
<dbReference type="RefSeq" id="WP_103998901.1">
    <property type="nucleotide sequence ID" value="NZ_FNVP01000002.1"/>
</dbReference>
<dbReference type="OrthoDB" id="1098190at2"/>
<protein>
    <submittedName>
        <fullName evidence="2">Predicted ATPase</fullName>
    </submittedName>
</protein>
<dbReference type="PANTHER" id="PTHR43581">
    <property type="entry name" value="ATP/GTP PHOSPHATASE"/>
    <property type="match status" value="1"/>
</dbReference>
<dbReference type="GO" id="GO:0005524">
    <property type="term" value="F:ATP binding"/>
    <property type="evidence" value="ECO:0007669"/>
    <property type="project" value="InterPro"/>
</dbReference>
<dbReference type="AlphaFoldDB" id="A0A1H5U7E7"/>
<organism evidence="2 3">
    <name type="scientific">Flavobacterium urumqiense</name>
    <dbReference type="NCBI Taxonomy" id="935224"/>
    <lineage>
        <taxon>Bacteria</taxon>
        <taxon>Pseudomonadati</taxon>
        <taxon>Bacteroidota</taxon>
        <taxon>Flavobacteriia</taxon>
        <taxon>Flavobacteriales</taxon>
        <taxon>Flavobacteriaceae</taxon>
        <taxon>Flavobacterium</taxon>
    </lineage>
</organism>
<dbReference type="InterPro" id="IPR003959">
    <property type="entry name" value="ATPase_AAA_core"/>
</dbReference>
<keyword evidence="3" id="KW-1185">Reference proteome</keyword>
<dbReference type="EMBL" id="FNVP01000002">
    <property type="protein sequence ID" value="SEF70964.1"/>
    <property type="molecule type" value="Genomic_DNA"/>
</dbReference>
<evidence type="ECO:0000313" key="3">
    <source>
        <dbReference type="Proteomes" id="UP000236737"/>
    </source>
</evidence>
<dbReference type="SUPFAM" id="SSF52540">
    <property type="entry name" value="P-loop containing nucleoside triphosphate hydrolases"/>
    <property type="match status" value="1"/>
</dbReference>